<gene>
    <name evidence="1" type="ORF">7F12_5</name>
</gene>
<dbReference type="EMBL" id="MF417950">
    <property type="protein sequence ID" value="ASN72329.1"/>
    <property type="molecule type" value="Genomic_DNA"/>
</dbReference>
<reference evidence="1" key="1">
    <citation type="submission" date="2017-06" db="EMBL/GenBank/DDBJ databases">
        <title>Novel phages from South African skin metaviromes.</title>
        <authorList>
            <person name="van Zyl L.J."/>
            <person name="Abrahams Y."/>
            <person name="Stander E.A."/>
            <person name="Kirby B.M."/>
            <person name="Clavaud C."/>
            <person name="Farcet C."/>
            <person name="Breton L."/>
            <person name="Trindade M.I."/>
        </authorList>
    </citation>
    <scope>NUCLEOTIDE SEQUENCE</scope>
</reference>
<sequence length="67" mass="7644">MLLSDTIKQNYKYSCKGKTPTQVEKELAAMGVEGFVIRMTNVHVTMRVPKENKIINRKCLKDGSSRK</sequence>
<organism evidence="1">
    <name type="scientific">uncultured Caudovirales phage</name>
    <dbReference type="NCBI Taxonomy" id="2100421"/>
    <lineage>
        <taxon>Viruses</taxon>
        <taxon>Duplodnaviria</taxon>
        <taxon>Heunggongvirae</taxon>
        <taxon>Uroviricota</taxon>
        <taxon>Caudoviricetes</taxon>
        <taxon>Peduoviridae</taxon>
        <taxon>Maltschvirus</taxon>
        <taxon>Maltschvirus maltsch</taxon>
    </lineage>
</organism>
<protein>
    <submittedName>
        <fullName evidence="1">Uncharacterized protein</fullName>
    </submittedName>
</protein>
<accession>A0A2H4JCG7</accession>
<proteinExistence type="predicted"/>
<name>A0A2H4JCG7_9CAUD</name>
<evidence type="ECO:0000313" key="1">
    <source>
        <dbReference type="EMBL" id="ASN72329.1"/>
    </source>
</evidence>